<protein>
    <recommendedName>
        <fullName evidence="13">Palmitoyltransferase</fullName>
        <ecNumber evidence="13">2.3.1.225</ecNumber>
    </recommendedName>
</protein>
<evidence type="ECO:0000256" key="9">
    <source>
        <dbReference type="ARBA" id="ARBA00023139"/>
    </source>
</evidence>
<dbReference type="InterPro" id="IPR036770">
    <property type="entry name" value="Ankyrin_rpt-contain_sf"/>
</dbReference>
<evidence type="ECO:0000313" key="16">
    <source>
        <dbReference type="Proteomes" id="UP000748025"/>
    </source>
</evidence>
<comment type="function">
    <text evidence="1">Palmitoyltransferase specific for casein kinase 1.</text>
</comment>
<evidence type="ECO:0000256" key="4">
    <source>
        <dbReference type="ARBA" id="ARBA00022692"/>
    </source>
</evidence>
<feature type="repeat" description="ANK" evidence="12">
    <location>
        <begin position="231"/>
        <end position="263"/>
    </location>
</feature>
<keyword evidence="7 12" id="KW-0040">ANK repeat</keyword>
<feature type="transmembrane region" description="Helical" evidence="13">
    <location>
        <begin position="555"/>
        <end position="576"/>
    </location>
</feature>
<dbReference type="GO" id="GO:0031901">
    <property type="term" value="C:early endosome membrane"/>
    <property type="evidence" value="ECO:0007669"/>
    <property type="project" value="UniProtKB-SubCell"/>
</dbReference>
<feature type="transmembrane region" description="Helical" evidence="13">
    <location>
        <begin position="376"/>
        <end position="401"/>
    </location>
</feature>
<dbReference type="PROSITE" id="PS50088">
    <property type="entry name" value="ANK_REPEAT"/>
    <property type="match status" value="5"/>
</dbReference>
<proteinExistence type="inferred from homology"/>
<dbReference type="SMART" id="SM00248">
    <property type="entry name" value="ANK"/>
    <property type="match status" value="5"/>
</dbReference>
<dbReference type="GO" id="GO:0019706">
    <property type="term" value="F:protein-cysteine S-palmitoyltransferase activity"/>
    <property type="evidence" value="ECO:0007669"/>
    <property type="project" value="UniProtKB-EC"/>
</dbReference>
<keyword evidence="9" id="KW-0564">Palmitate</keyword>
<name>A0A9P7N2I2_9HYPO</name>
<evidence type="ECO:0000259" key="14">
    <source>
        <dbReference type="Pfam" id="PF01529"/>
    </source>
</evidence>
<gene>
    <name evidence="15" type="primary">AKR1</name>
    <name evidence="15" type="ORF">E4U43_005508</name>
</gene>
<feature type="transmembrane region" description="Helical" evidence="13">
    <location>
        <begin position="507"/>
        <end position="529"/>
    </location>
</feature>
<reference evidence="15" key="1">
    <citation type="journal article" date="2020" name="bioRxiv">
        <title>Whole genome comparisons of ergot fungi reveals the divergence and evolution of species within the genus Claviceps are the result of varying mechanisms driving genome evolution and host range expansion.</title>
        <authorList>
            <person name="Wyka S.A."/>
            <person name="Mondo S.J."/>
            <person name="Liu M."/>
            <person name="Dettman J."/>
            <person name="Nalam V."/>
            <person name="Broders K.D."/>
        </authorList>
    </citation>
    <scope>NUCLEOTIDE SEQUENCE</scope>
    <source>
        <strain evidence="15">CCC 602</strain>
    </source>
</reference>
<organism evidence="15 16">
    <name type="scientific">Claviceps pusilla</name>
    <dbReference type="NCBI Taxonomy" id="123648"/>
    <lineage>
        <taxon>Eukaryota</taxon>
        <taxon>Fungi</taxon>
        <taxon>Dikarya</taxon>
        <taxon>Ascomycota</taxon>
        <taxon>Pezizomycotina</taxon>
        <taxon>Sordariomycetes</taxon>
        <taxon>Hypocreomycetidae</taxon>
        <taxon>Hypocreales</taxon>
        <taxon>Clavicipitaceae</taxon>
        <taxon>Claviceps</taxon>
    </lineage>
</organism>
<dbReference type="Proteomes" id="UP000748025">
    <property type="component" value="Unassembled WGS sequence"/>
</dbReference>
<accession>A0A9P7N2I2</accession>
<feature type="repeat" description="ANK" evidence="12">
    <location>
        <begin position="98"/>
        <end position="130"/>
    </location>
</feature>
<dbReference type="Gene3D" id="1.25.40.20">
    <property type="entry name" value="Ankyrin repeat-containing domain"/>
    <property type="match status" value="1"/>
</dbReference>
<evidence type="ECO:0000256" key="7">
    <source>
        <dbReference type="ARBA" id="ARBA00023043"/>
    </source>
</evidence>
<keyword evidence="4 13" id="KW-0812">Transmembrane</keyword>
<dbReference type="Pfam" id="PF01529">
    <property type="entry name" value="DHHC"/>
    <property type="match status" value="1"/>
</dbReference>
<evidence type="ECO:0000256" key="1">
    <source>
        <dbReference type="ARBA" id="ARBA00002100"/>
    </source>
</evidence>
<keyword evidence="16" id="KW-1185">Reference proteome</keyword>
<comment type="catalytic activity">
    <reaction evidence="11 13">
        <text>L-cysteinyl-[protein] + hexadecanoyl-CoA = S-hexadecanoyl-L-cysteinyl-[protein] + CoA</text>
        <dbReference type="Rhea" id="RHEA:36683"/>
        <dbReference type="Rhea" id="RHEA-COMP:10131"/>
        <dbReference type="Rhea" id="RHEA-COMP:11032"/>
        <dbReference type="ChEBI" id="CHEBI:29950"/>
        <dbReference type="ChEBI" id="CHEBI:57287"/>
        <dbReference type="ChEBI" id="CHEBI:57379"/>
        <dbReference type="ChEBI" id="CHEBI:74151"/>
        <dbReference type="EC" id="2.3.1.225"/>
    </reaction>
</comment>
<sequence>MSSSTPRTKPAVSARAGALPITLASKSAAAAPKLNHDMELGNRTAADGQAGGDAAAAAAAAAADPQNDIMQLARVGDIVAMEKLFESGEFDATYRDEEGITPLHWAAINNQYAMCKFLIQHGAEINHKGGDSVATPLQWAAQRCHYYTVNLLLQHGADPLITDAQGYNTLHISTFNGNVLLIVLLLHQGIPVDVLDTYGHTSLMWAAYKGFPACVDVFLRWGASVHATDEQGFTALHWALVKGNPGCILKLIEYGADRFAKTESGKTPAVTASELNTQSAWHRALRECGYDEDGNTVVPPWPGSNYFLKDKKAFTSKFLFFWPWLMIWGALTALSYAPVFVGLPMAAGIVYGCYWCATQVLDYAPSDMRHFHKTPWMAGIFAGSLFLVGANWLTTVMWSTIRGESSHLFLNLIFALLYGLTTFFYAASMRYDPGFVPKLNGIAEQRAAIDELLATWKFDESNFCVTCMIRTPLRSKHCRRCQRCVAKHDHHCPWVYNCVGINNHRHFFLYLICLTCGILAYDWIVSYYFGLISSNSSESCNVFGPGFCRLINADAYTLLLTVWANLQLVWVTMLVFTQLVQVSRAMTTFENMTGIHTREATAALTSTGTPLDPSLAAVVSSSASPTSHGAKNKGGLFKQWSRLLGVDPFIETITGRGAATGKNKRKKKNPYSRGCVSNCKDFWCDPAPVFGQRENGAAVLGGGKVDYTAMYESPTLMRLTGMRTRGAYEAVETEEV</sequence>
<evidence type="ECO:0000256" key="2">
    <source>
        <dbReference type="ARBA" id="ARBA00004520"/>
    </source>
</evidence>
<dbReference type="InterPro" id="IPR002110">
    <property type="entry name" value="Ankyrin_rpt"/>
</dbReference>
<feature type="transmembrane region" description="Helical" evidence="13">
    <location>
        <begin position="407"/>
        <end position="427"/>
    </location>
</feature>
<evidence type="ECO:0000256" key="11">
    <source>
        <dbReference type="ARBA" id="ARBA00048048"/>
    </source>
</evidence>
<keyword evidence="8 13" id="KW-0472">Membrane</keyword>
<keyword evidence="5" id="KW-0677">Repeat</keyword>
<dbReference type="EC" id="2.3.1.225" evidence="13"/>
<dbReference type="Pfam" id="PF12796">
    <property type="entry name" value="Ank_2"/>
    <property type="match status" value="2"/>
</dbReference>
<feature type="domain" description="Palmitoyltransferase DHHC" evidence="14">
    <location>
        <begin position="458"/>
        <end position="593"/>
    </location>
</feature>
<dbReference type="PROSITE" id="PS50216">
    <property type="entry name" value="DHHC"/>
    <property type="match status" value="1"/>
</dbReference>
<dbReference type="PANTHER" id="PTHR24161">
    <property type="entry name" value="ANK_REP_REGION DOMAIN-CONTAINING PROTEIN-RELATED"/>
    <property type="match status" value="1"/>
</dbReference>
<evidence type="ECO:0000256" key="5">
    <source>
        <dbReference type="ARBA" id="ARBA00022737"/>
    </source>
</evidence>
<feature type="repeat" description="ANK" evidence="12">
    <location>
        <begin position="198"/>
        <end position="230"/>
    </location>
</feature>
<evidence type="ECO:0000256" key="13">
    <source>
        <dbReference type="RuleBase" id="RU079119"/>
    </source>
</evidence>
<keyword evidence="6 13" id="KW-1133">Transmembrane helix</keyword>
<dbReference type="SUPFAM" id="SSF48403">
    <property type="entry name" value="Ankyrin repeat"/>
    <property type="match status" value="1"/>
</dbReference>
<dbReference type="OrthoDB" id="6781668at2759"/>
<keyword evidence="10" id="KW-0449">Lipoprotein</keyword>
<comment type="subcellular location">
    <subcellularLocation>
        <location evidence="2">Early endosome membrane</location>
        <topology evidence="2">Multi-pass membrane protein</topology>
    </subcellularLocation>
</comment>
<feature type="transmembrane region" description="Helical" evidence="13">
    <location>
        <begin position="318"/>
        <end position="337"/>
    </location>
</feature>
<evidence type="ECO:0000256" key="8">
    <source>
        <dbReference type="ARBA" id="ARBA00023136"/>
    </source>
</evidence>
<comment type="caution">
    <text evidence="15">The sequence shown here is derived from an EMBL/GenBank/DDBJ whole genome shotgun (WGS) entry which is preliminary data.</text>
</comment>
<evidence type="ECO:0000256" key="12">
    <source>
        <dbReference type="PROSITE-ProRule" id="PRU00023"/>
    </source>
</evidence>
<dbReference type="InterPro" id="IPR001594">
    <property type="entry name" value="Palmitoyltrfase_DHHC"/>
</dbReference>
<comment type="domain">
    <text evidence="13">The DHHC domain is required for palmitoyltransferase activity.</text>
</comment>
<keyword evidence="13" id="KW-0012">Acyltransferase</keyword>
<dbReference type="PANTHER" id="PTHR24161:SF85">
    <property type="entry name" value="PALMITOYLTRANSFERASE HIP14"/>
    <property type="match status" value="1"/>
</dbReference>
<evidence type="ECO:0000256" key="10">
    <source>
        <dbReference type="ARBA" id="ARBA00023288"/>
    </source>
</evidence>
<feature type="repeat" description="ANK" evidence="12">
    <location>
        <begin position="165"/>
        <end position="197"/>
    </location>
</feature>
<dbReference type="AlphaFoldDB" id="A0A9P7N2I2"/>
<keyword evidence="13" id="KW-0808">Transferase</keyword>
<dbReference type="PROSITE" id="PS50297">
    <property type="entry name" value="ANK_REP_REGION"/>
    <property type="match status" value="3"/>
</dbReference>
<feature type="repeat" description="ANK" evidence="12">
    <location>
        <begin position="132"/>
        <end position="164"/>
    </location>
</feature>
<dbReference type="EMBL" id="SRPW01003639">
    <property type="protein sequence ID" value="KAG5986435.1"/>
    <property type="molecule type" value="Genomic_DNA"/>
</dbReference>
<comment type="similarity">
    <text evidence="3">Belongs to the DHHC palmitoyltransferase family. AKR/ZDHHC17 subfamily.</text>
</comment>
<evidence type="ECO:0000256" key="6">
    <source>
        <dbReference type="ARBA" id="ARBA00022989"/>
    </source>
</evidence>
<evidence type="ECO:0000256" key="3">
    <source>
        <dbReference type="ARBA" id="ARBA00010104"/>
    </source>
</evidence>
<evidence type="ECO:0000313" key="15">
    <source>
        <dbReference type="EMBL" id="KAG5986435.1"/>
    </source>
</evidence>